<keyword evidence="1" id="KW-0812">Transmembrane</keyword>
<dbReference type="PANTHER" id="PTHR19229">
    <property type="entry name" value="ATP-BINDING CASSETTE TRANSPORTER SUBFAMILY A ABCA"/>
    <property type="match status" value="1"/>
</dbReference>
<dbReference type="AlphaFoldDB" id="A0A816AQA1"/>
<reference evidence="2" key="1">
    <citation type="submission" date="2021-02" db="EMBL/GenBank/DDBJ databases">
        <authorList>
            <person name="Nowell W R."/>
        </authorList>
    </citation>
    <scope>NUCLEOTIDE SEQUENCE</scope>
</reference>
<accession>A0A816AQA1</accession>
<name>A0A816AQA1_ADIRI</name>
<sequence length="249" mass="28279">MVERYHKGWRRVGRHYLLLLWKNFLLAKRMPFRTFLEITLPVFFGFVLLGIRHIVKSETFKDDTTFQPFSITEFPTFAGTQPSVIGFTPMTVFTMAVMNRAARRIGLTAQAYANETALVNEVNSQMPDSVFLGGVVFSNLNLTSNITYKIRLSAKLRNSGSGGIFNGESNWRTNLLYPVFPILGPRNKNSSSGGTPGYFNEGFLALQRAVDMELLQELNSTFNSSNFDIELQRYPYPPYKADNFVLVIQ</sequence>
<comment type="caution">
    <text evidence="2">The sequence shown here is derived from an EMBL/GenBank/DDBJ whole genome shotgun (WGS) entry which is preliminary data.</text>
</comment>
<dbReference type="GO" id="GO:0016020">
    <property type="term" value="C:membrane"/>
    <property type="evidence" value="ECO:0007669"/>
    <property type="project" value="InterPro"/>
</dbReference>
<protein>
    <submittedName>
        <fullName evidence="2">Uncharacterized protein</fullName>
    </submittedName>
</protein>
<dbReference type="GO" id="GO:0140359">
    <property type="term" value="F:ABC-type transporter activity"/>
    <property type="evidence" value="ECO:0007669"/>
    <property type="project" value="InterPro"/>
</dbReference>
<evidence type="ECO:0000256" key="1">
    <source>
        <dbReference type="SAM" id="Phobius"/>
    </source>
</evidence>
<feature type="non-terminal residue" evidence="2">
    <location>
        <position position="1"/>
    </location>
</feature>
<keyword evidence="1" id="KW-1133">Transmembrane helix</keyword>
<keyword evidence="1" id="KW-0472">Membrane</keyword>
<dbReference type="PANTHER" id="PTHR19229:SF250">
    <property type="entry name" value="ABC TRANSPORTER DOMAIN-CONTAINING PROTEIN-RELATED"/>
    <property type="match status" value="1"/>
</dbReference>
<feature type="transmembrane region" description="Helical" evidence="1">
    <location>
        <begin position="35"/>
        <end position="55"/>
    </location>
</feature>
<dbReference type="GO" id="GO:0005319">
    <property type="term" value="F:lipid transporter activity"/>
    <property type="evidence" value="ECO:0007669"/>
    <property type="project" value="TreeGrafter"/>
</dbReference>
<feature type="transmembrane region" description="Helical" evidence="1">
    <location>
        <begin position="75"/>
        <end position="97"/>
    </location>
</feature>
<gene>
    <name evidence="2" type="ORF">XAT740_LOCUS47499</name>
</gene>
<dbReference type="Proteomes" id="UP000663828">
    <property type="component" value="Unassembled WGS sequence"/>
</dbReference>
<organism evidence="2 3">
    <name type="scientific">Adineta ricciae</name>
    <name type="common">Rotifer</name>
    <dbReference type="NCBI Taxonomy" id="249248"/>
    <lineage>
        <taxon>Eukaryota</taxon>
        <taxon>Metazoa</taxon>
        <taxon>Spiralia</taxon>
        <taxon>Gnathifera</taxon>
        <taxon>Rotifera</taxon>
        <taxon>Eurotatoria</taxon>
        <taxon>Bdelloidea</taxon>
        <taxon>Adinetida</taxon>
        <taxon>Adinetidae</taxon>
        <taxon>Adineta</taxon>
    </lineage>
</organism>
<dbReference type="EMBL" id="CAJNOR010006597">
    <property type="protein sequence ID" value="CAF1599352.1"/>
    <property type="molecule type" value="Genomic_DNA"/>
</dbReference>
<proteinExistence type="predicted"/>
<evidence type="ECO:0000313" key="3">
    <source>
        <dbReference type="Proteomes" id="UP000663828"/>
    </source>
</evidence>
<dbReference type="InterPro" id="IPR026082">
    <property type="entry name" value="ABCA"/>
</dbReference>
<evidence type="ECO:0000313" key="2">
    <source>
        <dbReference type="EMBL" id="CAF1599352.1"/>
    </source>
</evidence>
<keyword evidence="3" id="KW-1185">Reference proteome</keyword>